<organism evidence="3 4">
    <name type="scientific">Paramecium octaurelia</name>
    <dbReference type="NCBI Taxonomy" id="43137"/>
    <lineage>
        <taxon>Eukaryota</taxon>
        <taxon>Sar</taxon>
        <taxon>Alveolata</taxon>
        <taxon>Ciliophora</taxon>
        <taxon>Intramacronucleata</taxon>
        <taxon>Oligohymenophorea</taxon>
        <taxon>Peniculida</taxon>
        <taxon>Parameciidae</taxon>
        <taxon>Paramecium</taxon>
    </lineage>
</organism>
<proteinExistence type="predicted"/>
<dbReference type="OMA" id="QQEFNNT"/>
<dbReference type="Proteomes" id="UP000683925">
    <property type="component" value="Unassembled WGS sequence"/>
</dbReference>
<protein>
    <submittedName>
        <fullName evidence="3">Uncharacterized protein</fullName>
    </submittedName>
</protein>
<feature type="compositionally biased region" description="Polar residues" evidence="2">
    <location>
        <begin position="24"/>
        <end position="39"/>
    </location>
</feature>
<keyword evidence="1" id="KW-0175">Coiled coil</keyword>
<feature type="coiled-coil region" evidence="1">
    <location>
        <begin position="187"/>
        <end position="273"/>
    </location>
</feature>
<evidence type="ECO:0000256" key="2">
    <source>
        <dbReference type="SAM" id="MobiDB-lite"/>
    </source>
</evidence>
<comment type="caution">
    <text evidence="3">The sequence shown here is derived from an EMBL/GenBank/DDBJ whole genome shotgun (WGS) entry which is preliminary data.</text>
</comment>
<evidence type="ECO:0000313" key="3">
    <source>
        <dbReference type="EMBL" id="CAD8134517.1"/>
    </source>
</evidence>
<accession>A0A8S1S470</accession>
<dbReference type="AlphaFoldDB" id="A0A8S1S470"/>
<dbReference type="OrthoDB" id="305177at2759"/>
<feature type="coiled-coil region" evidence="1">
    <location>
        <begin position="373"/>
        <end position="424"/>
    </location>
</feature>
<keyword evidence="4" id="KW-1185">Reference proteome</keyword>
<sequence length="457" mass="54521">MSDYYVRPRAINNQETTPKRMFGNPNQSYTQPSLNQSPIYHTPDRAMKQPYRNQNQSYNDMSEFIRRQQLSQYPPTYQSSQISIQQEFNNTGKQFDQVFKRSENSTQESNWFQQKTNNINPNIQQYRIEREKIKRDSSQPFYDNNHQVTDRNLRPFKFEEKVSSDKSDIEKIKQLLVDNQLKLSLQVDEYKVKLNKQEQKTVELEKLNKQLKQQLNQKSQEMKTLQQSHISQSKLQEMQDQQMKKFQKIYEQLTQSNDDLREENNQLKLLLLQVDNYSSVSRSIMSKKNSEQEFQIFGVQNDNIKELIDQFLQGTSDQLLSLTQDPLIQKVFTQFRDIINAIQFNQHQKLDFQMLKETDFMKIKKQSEDIITVPELNQKADNLIREIKQKMEQMASLKEGDQRRNAIKEEIDRLQKEYDGIQILVTEQSDYLDKNTTNLHRNSIISFDQNFDGEEQQ</sequence>
<reference evidence="3" key="1">
    <citation type="submission" date="2021-01" db="EMBL/GenBank/DDBJ databases">
        <authorList>
            <consortium name="Genoscope - CEA"/>
            <person name="William W."/>
        </authorList>
    </citation>
    <scope>NUCLEOTIDE SEQUENCE</scope>
</reference>
<dbReference type="EMBL" id="CAJJDP010000004">
    <property type="protein sequence ID" value="CAD8134517.1"/>
    <property type="molecule type" value="Genomic_DNA"/>
</dbReference>
<name>A0A8S1S470_PAROT</name>
<evidence type="ECO:0000256" key="1">
    <source>
        <dbReference type="SAM" id="Coils"/>
    </source>
</evidence>
<feature type="region of interest" description="Disordered" evidence="2">
    <location>
        <begin position="1"/>
        <end position="41"/>
    </location>
</feature>
<gene>
    <name evidence="3" type="ORF">POCTA_138.1.T0050472</name>
</gene>
<evidence type="ECO:0000313" key="4">
    <source>
        <dbReference type="Proteomes" id="UP000683925"/>
    </source>
</evidence>